<dbReference type="GO" id="GO:0005524">
    <property type="term" value="F:ATP binding"/>
    <property type="evidence" value="ECO:0007669"/>
    <property type="project" value="UniProtKB-KW"/>
</dbReference>
<dbReference type="EMBL" id="CP059472">
    <property type="protein sequence ID" value="QMS99335.1"/>
    <property type="molecule type" value="Genomic_DNA"/>
</dbReference>
<evidence type="ECO:0000256" key="3">
    <source>
        <dbReference type="ARBA" id="ARBA00013253"/>
    </source>
</evidence>
<dbReference type="Pfam" id="PF01288">
    <property type="entry name" value="HPPK"/>
    <property type="match status" value="1"/>
</dbReference>
<evidence type="ECO:0000313" key="16">
    <source>
        <dbReference type="Proteomes" id="UP000515349"/>
    </source>
</evidence>
<dbReference type="GO" id="GO:0046656">
    <property type="term" value="P:folic acid biosynthetic process"/>
    <property type="evidence" value="ECO:0007669"/>
    <property type="project" value="UniProtKB-KW"/>
</dbReference>
<feature type="domain" description="7,8-dihydro-6-hydroxymethylpterin-pyrophosphokinase" evidence="13">
    <location>
        <begin position="8"/>
        <end position="137"/>
    </location>
</feature>
<keyword evidence="9" id="KW-0289">Folate biosynthesis</keyword>
<comment type="pathway">
    <text evidence="1">Cofactor biosynthesis; tetrahydrofolate biosynthesis; 2-amino-4-hydroxy-6-hydroxymethyl-7,8-dihydropteridine diphosphate from 7,8-dihydroneopterin triphosphate: step 4/4.</text>
</comment>
<dbReference type="KEGG" id="cbau:H1R16_04835"/>
<dbReference type="AlphaFoldDB" id="A0A7D7LUN3"/>
<dbReference type="EMBL" id="JACEUX010000003">
    <property type="protein sequence ID" value="MBA5247584.1"/>
    <property type="molecule type" value="Genomic_DNA"/>
</dbReference>
<keyword evidence="5 15" id="KW-0808">Transferase</keyword>
<evidence type="ECO:0000256" key="5">
    <source>
        <dbReference type="ARBA" id="ARBA00022679"/>
    </source>
</evidence>
<keyword evidence="17" id="KW-1185">Reference proteome</keyword>
<dbReference type="GO" id="GO:0016301">
    <property type="term" value="F:kinase activity"/>
    <property type="evidence" value="ECO:0007669"/>
    <property type="project" value="UniProtKB-KW"/>
</dbReference>
<dbReference type="GO" id="GO:0003848">
    <property type="term" value="F:2-amino-4-hydroxy-6-hydroxymethyldihydropteridine diphosphokinase activity"/>
    <property type="evidence" value="ECO:0007669"/>
    <property type="project" value="UniProtKB-EC"/>
</dbReference>
<sequence length="142" mass="16052">MSHNEAILLLGSNLGSTEKNIKMALELLEKSNCVIKRKSKVLLTEPVEFKSEHIFCNIAVLISTNLSPVCLLKEVKKIEKEMGRMQDSGDGRGYMDRIIDIDIVTFNGILFISAYLQIPHVKHLHGRDFSKELIADLRSEIN</sequence>
<comment type="similarity">
    <text evidence="2">Belongs to the HPPK family.</text>
</comment>
<dbReference type="Proteomes" id="UP000539710">
    <property type="component" value="Unassembled WGS sequence"/>
</dbReference>
<evidence type="ECO:0000256" key="8">
    <source>
        <dbReference type="ARBA" id="ARBA00022840"/>
    </source>
</evidence>
<evidence type="ECO:0000256" key="4">
    <source>
        <dbReference type="ARBA" id="ARBA00016218"/>
    </source>
</evidence>
<dbReference type="NCBIfam" id="TIGR01498">
    <property type="entry name" value="folK"/>
    <property type="match status" value="1"/>
</dbReference>
<evidence type="ECO:0000256" key="9">
    <source>
        <dbReference type="ARBA" id="ARBA00022909"/>
    </source>
</evidence>
<evidence type="ECO:0000313" key="15">
    <source>
        <dbReference type="EMBL" id="QMS99335.1"/>
    </source>
</evidence>
<dbReference type="CDD" id="cd00483">
    <property type="entry name" value="HPPK"/>
    <property type="match status" value="1"/>
</dbReference>
<dbReference type="Proteomes" id="UP000515349">
    <property type="component" value="Chromosome"/>
</dbReference>
<reference evidence="15 16" key="1">
    <citation type="submission" date="2020-07" db="EMBL/GenBank/DDBJ databases">
        <title>Chryseobacterium sp.cx-624.</title>
        <authorList>
            <person name="Yang C."/>
        </authorList>
    </citation>
    <scope>NUCLEOTIDE SEQUENCE [LARGE SCALE GENOMIC DNA]</scope>
    <source>
        <strain evidence="15">Cx-624</strain>
        <strain evidence="16">cx-624</strain>
    </source>
</reference>
<dbReference type="GO" id="GO:0046654">
    <property type="term" value="P:tetrahydrofolate biosynthetic process"/>
    <property type="evidence" value="ECO:0007669"/>
    <property type="project" value="UniProtKB-UniPathway"/>
</dbReference>
<evidence type="ECO:0000313" key="17">
    <source>
        <dbReference type="Proteomes" id="UP000539710"/>
    </source>
</evidence>
<reference evidence="14" key="3">
    <citation type="submission" date="2020-07" db="EMBL/GenBank/DDBJ databases">
        <authorList>
            <person name="Yang C."/>
        </authorList>
    </citation>
    <scope>NUCLEOTIDE SEQUENCE</scope>
    <source>
        <strain evidence="14">Cx-624</strain>
    </source>
</reference>
<evidence type="ECO:0000256" key="11">
    <source>
        <dbReference type="ARBA" id="ARBA00029766"/>
    </source>
</evidence>
<name>A0A7D7LUN3_9FLAO</name>
<dbReference type="InterPro" id="IPR000550">
    <property type="entry name" value="Hppk"/>
</dbReference>
<evidence type="ECO:0000256" key="6">
    <source>
        <dbReference type="ARBA" id="ARBA00022741"/>
    </source>
</evidence>
<keyword evidence="8" id="KW-0067">ATP-binding</keyword>
<protein>
    <recommendedName>
        <fullName evidence="4">2-amino-4-hydroxy-6-hydroxymethyldihydropteridine pyrophosphokinase</fullName>
        <ecNumber evidence="3">2.7.6.3</ecNumber>
    </recommendedName>
    <alternativeName>
        <fullName evidence="11">6-hydroxymethyl-7,8-dihydropterin pyrophosphokinase</fullName>
    </alternativeName>
    <alternativeName>
        <fullName evidence="12">7,8-dihydro-6-hydroxymethylpterin-pyrophosphokinase</fullName>
    </alternativeName>
</protein>
<evidence type="ECO:0000256" key="10">
    <source>
        <dbReference type="ARBA" id="ARBA00029409"/>
    </source>
</evidence>
<evidence type="ECO:0000256" key="2">
    <source>
        <dbReference type="ARBA" id="ARBA00005810"/>
    </source>
</evidence>
<dbReference type="PANTHER" id="PTHR43071">
    <property type="entry name" value="2-AMINO-4-HYDROXY-6-HYDROXYMETHYLDIHYDROPTERIDINE PYROPHOSPHOKINASE"/>
    <property type="match status" value="1"/>
</dbReference>
<dbReference type="InterPro" id="IPR035907">
    <property type="entry name" value="Hppk_sf"/>
</dbReference>
<dbReference type="UniPathway" id="UPA00077">
    <property type="reaction ID" value="UER00155"/>
</dbReference>
<comment type="function">
    <text evidence="10">Catalyzes the transfer of pyrophosphate from adenosine triphosphate (ATP) to 6-hydroxymethyl-7,8-dihydropterin, an enzymatic step in folate biosynthesis pathway.</text>
</comment>
<keyword evidence="6" id="KW-0547">Nucleotide-binding</keyword>
<reference evidence="17" key="2">
    <citation type="submission" date="2020-07" db="EMBL/GenBank/DDBJ databases">
        <title>Flavobacterium sp. xlx-214.</title>
        <authorList>
            <person name="Yang C."/>
        </authorList>
    </citation>
    <scope>NUCLEOTIDE SEQUENCE [LARGE SCALE GENOMIC DNA]</scope>
    <source>
        <strain evidence="17">CX-624</strain>
    </source>
</reference>
<dbReference type="Gene3D" id="3.30.70.560">
    <property type="entry name" value="7,8-Dihydro-6-hydroxymethylpterin-pyrophosphokinase HPPK"/>
    <property type="match status" value="1"/>
</dbReference>
<dbReference type="SUPFAM" id="SSF55083">
    <property type="entry name" value="6-hydroxymethyl-7,8-dihydropterin pyrophosphokinase, HPPK"/>
    <property type="match status" value="1"/>
</dbReference>
<evidence type="ECO:0000313" key="14">
    <source>
        <dbReference type="EMBL" id="MBA5247584.1"/>
    </source>
</evidence>
<dbReference type="EC" id="2.7.6.3" evidence="3"/>
<evidence type="ECO:0000259" key="13">
    <source>
        <dbReference type="Pfam" id="PF01288"/>
    </source>
</evidence>
<dbReference type="PANTHER" id="PTHR43071:SF1">
    <property type="entry name" value="2-AMINO-4-HYDROXY-6-HYDROXYMETHYLDIHYDROPTERIDINE PYROPHOSPHOKINASE"/>
    <property type="match status" value="1"/>
</dbReference>
<accession>A0A7D7LUN3</accession>
<evidence type="ECO:0000256" key="1">
    <source>
        <dbReference type="ARBA" id="ARBA00005051"/>
    </source>
</evidence>
<organism evidence="15 16">
    <name type="scientific">Marnyiella aurantia</name>
    <dbReference type="NCBI Taxonomy" id="2758037"/>
    <lineage>
        <taxon>Bacteria</taxon>
        <taxon>Pseudomonadati</taxon>
        <taxon>Bacteroidota</taxon>
        <taxon>Flavobacteriia</taxon>
        <taxon>Flavobacteriales</taxon>
        <taxon>Weeksellaceae</taxon>
        <taxon>Marnyiella</taxon>
    </lineage>
</organism>
<dbReference type="RefSeq" id="WP_181887678.1">
    <property type="nucleotide sequence ID" value="NZ_CP059472.1"/>
</dbReference>
<evidence type="ECO:0000256" key="7">
    <source>
        <dbReference type="ARBA" id="ARBA00022777"/>
    </source>
</evidence>
<evidence type="ECO:0000256" key="12">
    <source>
        <dbReference type="ARBA" id="ARBA00033413"/>
    </source>
</evidence>
<proteinExistence type="inferred from homology"/>
<gene>
    <name evidence="15" type="primary">folK</name>
    <name evidence="15" type="ORF">H1R16_04835</name>
    <name evidence="14" type="ORF">H2507_10425</name>
</gene>
<keyword evidence="7 14" id="KW-0418">Kinase</keyword>